<dbReference type="FunFam" id="1.10.10.10:FF:000020">
    <property type="entry name" value="SWI/SNF complex subunit SMARCC2 isoform c"/>
    <property type="match status" value="1"/>
</dbReference>
<protein>
    <recommendedName>
        <fullName evidence="20">Carnitine O-acetyltransferase, mitochondrial</fullName>
        <ecNumber evidence="19">2.3.1.7</ecNumber>
    </recommendedName>
</protein>
<evidence type="ECO:0000256" key="14">
    <source>
        <dbReference type="ARBA" id="ARBA00023163"/>
    </source>
</evidence>
<evidence type="ECO:0000256" key="9">
    <source>
        <dbReference type="ARBA" id="ARBA00023015"/>
    </source>
</evidence>
<proteinExistence type="inferred from homology"/>
<dbReference type="GO" id="GO:0004092">
    <property type="term" value="F:carnitine O-acetyltransferase activity"/>
    <property type="evidence" value="ECO:0007669"/>
    <property type="project" value="UniProtKB-EC"/>
</dbReference>
<dbReference type="InterPro" id="IPR041984">
    <property type="entry name" value="Rsc8/Ssr1/Ssr2_ZZ"/>
</dbReference>
<dbReference type="InterPro" id="IPR001005">
    <property type="entry name" value="SANT/Myb"/>
</dbReference>
<keyword evidence="7" id="KW-0276">Fatty acid metabolism</keyword>
<evidence type="ECO:0000313" key="28">
    <source>
        <dbReference type="Proteomes" id="UP001303160"/>
    </source>
</evidence>
<reference evidence="27" key="2">
    <citation type="submission" date="2023-05" db="EMBL/GenBank/DDBJ databases">
        <authorList>
            <consortium name="Lawrence Berkeley National Laboratory"/>
            <person name="Steindorff A."/>
            <person name="Hensen N."/>
            <person name="Bonometti L."/>
            <person name="Westerberg I."/>
            <person name="Brannstrom I.O."/>
            <person name="Guillou S."/>
            <person name="Cros-Aarteil S."/>
            <person name="Calhoun S."/>
            <person name="Haridas S."/>
            <person name="Kuo A."/>
            <person name="Mondo S."/>
            <person name="Pangilinan J."/>
            <person name="Riley R."/>
            <person name="Labutti K."/>
            <person name="Andreopoulos B."/>
            <person name="Lipzen A."/>
            <person name="Chen C."/>
            <person name="Yanf M."/>
            <person name="Daum C."/>
            <person name="Ng V."/>
            <person name="Clum A."/>
            <person name="Ohm R."/>
            <person name="Martin F."/>
            <person name="Silar P."/>
            <person name="Natvig D."/>
            <person name="Lalanne C."/>
            <person name="Gautier V."/>
            <person name="Ament-Velasquez S.L."/>
            <person name="Kruys A."/>
            <person name="Hutchinson M.I."/>
            <person name="Powell A.J."/>
            <person name="Barry K."/>
            <person name="Miller A.N."/>
            <person name="Grigoriev I.V."/>
            <person name="Debuchy R."/>
            <person name="Gladieux P."/>
            <person name="Thoren M.H."/>
            <person name="Johannesson H."/>
        </authorList>
    </citation>
    <scope>NUCLEOTIDE SEQUENCE</scope>
    <source>
        <strain evidence="27">CBS 315.58</strain>
    </source>
</reference>
<dbReference type="Pfam" id="PF00755">
    <property type="entry name" value="Carn_acyltransf"/>
    <property type="match status" value="1"/>
</dbReference>
<dbReference type="SUPFAM" id="SSF52777">
    <property type="entry name" value="CoA-dependent acyltransferases"/>
    <property type="match status" value="2"/>
</dbReference>
<dbReference type="EMBL" id="MU863879">
    <property type="protein sequence ID" value="KAK4204843.1"/>
    <property type="molecule type" value="Genomic_DNA"/>
</dbReference>
<keyword evidence="5" id="KW-0808">Transferase</keyword>
<dbReference type="PROSITE" id="PS50934">
    <property type="entry name" value="SWIRM"/>
    <property type="match status" value="1"/>
</dbReference>
<evidence type="ECO:0000256" key="18">
    <source>
        <dbReference type="ARBA" id="ARBA00053195"/>
    </source>
</evidence>
<evidence type="ECO:0000256" key="22">
    <source>
        <dbReference type="SAM" id="Coils"/>
    </source>
</evidence>
<dbReference type="PROSITE" id="PS00440">
    <property type="entry name" value="ACYLTRANSF_C_2"/>
    <property type="match status" value="1"/>
</dbReference>
<dbReference type="InterPro" id="IPR042231">
    <property type="entry name" value="Cho/carn_acyl_trans_2"/>
</dbReference>
<evidence type="ECO:0000256" key="23">
    <source>
        <dbReference type="SAM" id="MobiDB-lite"/>
    </source>
</evidence>
<keyword evidence="16" id="KW-0012">Acyltransferase</keyword>
<dbReference type="Pfam" id="PF16495">
    <property type="entry name" value="SWIRM-assoc_1"/>
    <property type="match status" value="1"/>
</dbReference>
<comment type="subcellular location">
    <subcellularLocation>
        <location evidence="2">Mitochondrion inner membrane</location>
        <topology evidence="2">Peripheral membrane protein</topology>
        <orientation evidence="2">Matrix side</orientation>
    </subcellularLocation>
    <subcellularLocation>
        <location evidence="1">Peroxisome</location>
    </subcellularLocation>
</comment>
<dbReference type="PANTHER" id="PTHR22589:SF103">
    <property type="entry name" value="CARNITINE O-ACETYL-TRANSFERASE, ISOFORM A-RELATED"/>
    <property type="match status" value="1"/>
</dbReference>
<dbReference type="PANTHER" id="PTHR22589">
    <property type="entry name" value="CARNITINE O-ACYLTRANSFERASE"/>
    <property type="match status" value="1"/>
</dbReference>
<dbReference type="InterPro" id="IPR036388">
    <property type="entry name" value="WH-like_DNA-bd_sf"/>
</dbReference>
<dbReference type="GO" id="GO:0005743">
    <property type="term" value="C:mitochondrial inner membrane"/>
    <property type="evidence" value="ECO:0007669"/>
    <property type="project" value="UniProtKB-SubCell"/>
</dbReference>
<evidence type="ECO:0000256" key="15">
    <source>
        <dbReference type="ARBA" id="ARBA00023242"/>
    </source>
</evidence>
<dbReference type="InterPro" id="IPR017884">
    <property type="entry name" value="SANT_dom"/>
</dbReference>
<keyword evidence="28" id="KW-1185">Reference proteome</keyword>
<evidence type="ECO:0000256" key="17">
    <source>
        <dbReference type="ARBA" id="ARBA00052702"/>
    </source>
</evidence>
<name>A0AAN6XQ22_9PEZI</name>
<keyword evidence="14" id="KW-0804">Transcription</keyword>
<evidence type="ECO:0000256" key="8">
    <source>
        <dbReference type="ARBA" id="ARBA00022946"/>
    </source>
</evidence>
<dbReference type="GO" id="GO:0006631">
    <property type="term" value="P:fatty acid metabolic process"/>
    <property type="evidence" value="ECO:0007669"/>
    <property type="project" value="UniProtKB-KW"/>
</dbReference>
<dbReference type="GO" id="GO:0006355">
    <property type="term" value="P:regulation of DNA-templated transcription"/>
    <property type="evidence" value="ECO:0007669"/>
    <property type="project" value="UniProtKB-ARBA"/>
</dbReference>
<evidence type="ECO:0000259" key="25">
    <source>
        <dbReference type="PROSITE" id="PS50934"/>
    </source>
</evidence>
<dbReference type="Pfam" id="PF00249">
    <property type="entry name" value="Myb_DNA-binding"/>
    <property type="match status" value="1"/>
</dbReference>
<dbReference type="PROSITE" id="PS51293">
    <property type="entry name" value="SANT"/>
    <property type="match status" value="1"/>
</dbReference>
<dbReference type="InterPro" id="IPR007526">
    <property type="entry name" value="SWIRM"/>
</dbReference>
<dbReference type="InterPro" id="IPR009057">
    <property type="entry name" value="Homeodomain-like_sf"/>
</dbReference>
<evidence type="ECO:0000259" key="26">
    <source>
        <dbReference type="PROSITE" id="PS51293"/>
    </source>
</evidence>
<accession>A0AAN6XQ22</accession>
<evidence type="ECO:0000256" key="21">
    <source>
        <dbReference type="PIRSR" id="PIRSR600542-1"/>
    </source>
</evidence>
<keyword evidence="11" id="KW-0496">Mitochondrion</keyword>
<evidence type="ECO:0000256" key="2">
    <source>
        <dbReference type="ARBA" id="ARBA00004443"/>
    </source>
</evidence>
<evidence type="ECO:0000256" key="19">
    <source>
        <dbReference type="ARBA" id="ARBA00066910"/>
    </source>
</evidence>
<evidence type="ECO:0000256" key="5">
    <source>
        <dbReference type="ARBA" id="ARBA00022679"/>
    </source>
</evidence>
<keyword evidence="15" id="KW-0539">Nucleus</keyword>
<evidence type="ECO:0000256" key="4">
    <source>
        <dbReference type="ARBA" id="ARBA00022448"/>
    </source>
</evidence>
<dbReference type="InterPro" id="IPR023213">
    <property type="entry name" value="CAT-like_dom_sf"/>
</dbReference>
<dbReference type="SMART" id="SM00717">
    <property type="entry name" value="SANT"/>
    <property type="match status" value="1"/>
</dbReference>
<feature type="region of interest" description="Disordered" evidence="23">
    <location>
        <begin position="1"/>
        <end position="106"/>
    </location>
</feature>
<dbReference type="InterPro" id="IPR000542">
    <property type="entry name" value="Carn_acyl_trans"/>
</dbReference>
<evidence type="ECO:0000256" key="13">
    <source>
        <dbReference type="ARBA" id="ARBA00023140"/>
    </source>
</evidence>
<keyword evidence="9" id="KW-0805">Transcription regulation</keyword>
<keyword evidence="12" id="KW-0472">Membrane</keyword>
<evidence type="ECO:0000313" key="27">
    <source>
        <dbReference type="EMBL" id="KAK4204843.1"/>
    </source>
</evidence>
<reference evidence="27" key="1">
    <citation type="journal article" date="2023" name="Mol. Phylogenet. Evol.">
        <title>Genome-scale phylogeny and comparative genomics of the fungal order Sordariales.</title>
        <authorList>
            <person name="Hensen N."/>
            <person name="Bonometti L."/>
            <person name="Westerberg I."/>
            <person name="Brannstrom I.O."/>
            <person name="Guillou S."/>
            <person name="Cros-Aarteil S."/>
            <person name="Calhoun S."/>
            <person name="Haridas S."/>
            <person name="Kuo A."/>
            <person name="Mondo S."/>
            <person name="Pangilinan J."/>
            <person name="Riley R."/>
            <person name="LaButti K."/>
            <person name="Andreopoulos B."/>
            <person name="Lipzen A."/>
            <person name="Chen C."/>
            <person name="Yan M."/>
            <person name="Daum C."/>
            <person name="Ng V."/>
            <person name="Clum A."/>
            <person name="Steindorff A."/>
            <person name="Ohm R.A."/>
            <person name="Martin F."/>
            <person name="Silar P."/>
            <person name="Natvig D.O."/>
            <person name="Lalanne C."/>
            <person name="Gautier V."/>
            <person name="Ament-Velasquez S.L."/>
            <person name="Kruys A."/>
            <person name="Hutchinson M.I."/>
            <person name="Powell A.J."/>
            <person name="Barry K."/>
            <person name="Miller A.N."/>
            <person name="Grigoriev I.V."/>
            <person name="Debuchy R."/>
            <person name="Gladieux P."/>
            <person name="Hiltunen Thoren M."/>
            <person name="Johannesson H."/>
        </authorList>
    </citation>
    <scope>NUCLEOTIDE SEQUENCE</scope>
    <source>
        <strain evidence="27">CBS 315.58</strain>
    </source>
</reference>
<feature type="active site" description="Proton acceptor" evidence="21">
    <location>
        <position position="1025"/>
    </location>
</feature>
<evidence type="ECO:0000256" key="7">
    <source>
        <dbReference type="ARBA" id="ARBA00022832"/>
    </source>
</evidence>
<dbReference type="Gene3D" id="1.10.10.60">
    <property type="entry name" value="Homeodomain-like"/>
    <property type="match status" value="1"/>
</dbReference>
<feature type="region of interest" description="Disordered" evidence="23">
    <location>
        <begin position="246"/>
        <end position="272"/>
    </location>
</feature>
<dbReference type="PROSITE" id="PS50090">
    <property type="entry name" value="MYB_LIKE"/>
    <property type="match status" value="1"/>
</dbReference>
<feature type="region of interest" description="Disordered" evidence="23">
    <location>
        <begin position="504"/>
        <end position="524"/>
    </location>
</feature>
<feature type="compositionally biased region" description="Basic and acidic residues" evidence="23">
    <location>
        <begin position="67"/>
        <end position="78"/>
    </location>
</feature>
<comment type="function">
    <text evidence="18">Carnitine acetylase is specific for short chain fatty acids. Carnitine acetylase seems to affect the flux through the pyruvate dehydrogenase complex. It may be involved as well in the transport of acetyl-CoA into mitochondria.</text>
</comment>
<dbReference type="Proteomes" id="UP001303160">
    <property type="component" value="Unassembled WGS sequence"/>
</dbReference>
<keyword evidence="4" id="KW-0813">Transport</keyword>
<dbReference type="SUPFAM" id="SSF46689">
    <property type="entry name" value="Homeodomain-like"/>
    <property type="match status" value="2"/>
</dbReference>
<dbReference type="GO" id="GO:0005777">
    <property type="term" value="C:peroxisome"/>
    <property type="evidence" value="ECO:0007669"/>
    <property type="project" value="UniProtKB-SubCell"/>
</dbReference>
<dbReference type="GO" id="GO:0009437">
    <property type="term" value="P:carnitine metabolic process"/>
    <property type="evidence" value="ECO:0007669"/>
    <property type="project" value="TreeGrafter"/>
</dbReference>
<organism evidence="27 28">
    <name type="scientific">Triangularia verruculosa</name>
    <dbReference type="NCBI Taxonomy" id="2587418"/>
    <lineage>
        <taxon>Eukaryota</taxon>
        <taxon>Fungi</taxon>
        <taxon>Dikarya</taxon>
        <taxon>Ascomycota</taxon>
        <taxon>Pezizomycotina</taxon>
        <taxon>Sordariomycetes</taxon>
        <taxon>Sordariomycetidae</taxon>
        <taxon>Sordariales</taxon>
        <taxon>Podosporaceae</taxon>
        <taxon>Triangularia</taxon>
    </lineage>
</organism>
<dbReference type="FunFam" id="1.10.10.60:FF:000014">
    <property type="entry name" value="SWI/SNF complex subunit SMARCC2 isoform C"/>
    <property type="match status" value="1"/>
</dbReference>
<dbReference type="FunFam" id="3.30.559.70:FF:000007">
    <property type="entry name" value="Carnitine O-acetyltransferase, mitochondrial"/>
    <property type="match status" value="1"/>
</dbReference>
<keyword evidence="10" id="KW-0443">Lipid metabolism</keyword>
<evidence type="ECO:0000256" key="20">
    <source>
        <dbReference type="ARBA" id="ARBA00073438"/>
    </source>
</evidence>
<dbReference type="InterPro" id="IPR039551">
    <property type="entry name" value="Cho/carn_acyl_trans"/>
</dbReference>
<dbReference type="Gene3D" id="3.30.559.70">
    <property type="entry name" value="Choline/Carnitine o-acyltransferase, domain 2"/>
    <property type="match status" value="1"/>
</dbReference>
<dbReference type="GO" id="GO:0006338">
    <property type="term" value="P:chromatin remodeling"/>
    <property type="evidence" value="ECO:0007669"/>
    <property type="project" value="UniProtKB-ARBA"/>
</dbReference>
<comment type="similarity">
    <text evidence="3">Belongs to the carnitine/choline acetyltransferase family.</text>
</comment>
<gene>
    <name evidence="27" type="ORF">QBC40DRAFT_336493</name>
</gene>
<evidence type="ECO:0000259" key="24">
    <source>
        <dbReference type="PROSITE" id="PS50090"/>
    </source>
</evidence>
<evidence type="ECO:0000256" key="6">
    <source>
        <dbReference type="ARBA" id="ARBA00022792"/>
    </source>
</evidence>
<evidence type="ECO:0000256" key="3">
    <source>
        <dbReference type="ARBA" id="ARBA00005232"/>
    </source>
</evidence>
<sequence>MDESMVSYGTPTNGASPGANPILAQPPLPDVNDQNEDVQMGDGPEPAIKQDSTTPAPGAASDNPLDAPDRPPAETTAREDEEMGDASKNGTDPEGAAGAEGASEVRTKESIENAAREHLISQTHAIVLPSYSAWFDMNTIHNIERKALPEFFNNRNRSKTPAVYKDYRDFMINAYRLNPVEYLTITACRRNLAGDVCAIMRVHAFLEQWGLINYQVDTEQRPSHVGPPFTGHFKIICDTPRGLQPWQPAADPATVEGKPNKDTEAKASATPAPKTELNLEVGRNIYEANAKNTKLTKTEKTNGETPATNGVSGTDELTKTPIIRVNCYNCGTDCTRIYYHSSQADSNSKAKYDLCPSCYLEGRLPGNQTSAHYTRMENPTYSSILDRDAPWSDVETLRLLEGLERFDDDWGEIADYVGTRTREECVLKFLQLDIEDKYLESEKVDAPVGLQMLGSHGGQLPFSQTDNPVMSVVGFLASLADPASTAAAAGKSAELLKQNLRSKLETVPEDAEANGKGKEKEGDSMEVDIRHEVTTTTTTTTTTKTSALANIPLAAIGARAGGLASHEEREMTRLVSACVNITLEKDELKLKYFDEMESILQAERRELERARQQLFLDRLALKRRVREVEQALKQAIAMGGEQGVRMVHELPDQTRHERGCPVRKVGMFAAIARTARTEARSPALRNLLPRQTQTPLRLSAMASRRNNSSLPAGYVEDKSKGPMLRFQESLPKLPVPTLEETAARYLKSLKPLLSPAELEKSTRAVQDFIAPNGPGRKLQEKLLARREDPKHKNWIYEWWNDAAYLAYRDPVVPYVSYFYSHRDDKRRRDPAKRAAAITTAALEFKKEVDTGTLEPEYMKKLPICMDSYKWMFNCSRVAAKPADYPVKFDSAQNKHILVIRKNQFFKVAHEVNGQQLNTSELEQAFRRVYELAGQRVPAVGALTSENRDVWTDARAKLLSADPKNAQSLEAIESASFVVCLDDAAPVTLEERAHAYWHGDGQNRWYDKPVQFIVNDNGTSGFMGEHSMMDGTPTHRLNDFVNDVIFNNKLDFANPSIRSNLPEPQAIKFVVNKEVQSEIDRAITDFNNVIGQHQLAVQAYQGYGKGLIKKFKCSPDAYVQMIIQLAYFKMYGKNRPTYESAAVRRFQQGRTETCRTVSEESASWCKSMADAGIPDGEKVALFRKAIDAHLEYISAASDGKGVDRHLFGLKRLVEQGQELPEIYKDPAYGYSSSWYLSTSQLSSEFFNGYGWSQVIDEGFGIAYMINENSLNFNIVSKGLGSERMSYYINEAAGEMRDLLVPTLEAPKAKI</sequence>
<evidence type="ECO:0000256" key="16">
    <source>
        <dbReference type="ARBA" id="ARBA00023315"/>
    </source>
</evidence>
<comment type="catalytic activity">
    <reaction evidence="17">
        <text>(R)-carnitine + acetyl-CoA = O-acetyl-(R)-carnitine + CoA</text>
        <dbReference type="Rhea" id="RHEA:21136"/>
        <dbReference type="ChEBI" id="CHEBI:16347"/>
        <dbReference type="ChEBI" id="CHEBI:57287"/>
        <dbReference type="ChEBI" id="CHEBI:57288"/>
        <dbReference type="ChEBI" id="CHEBI:57589"/>
        <dbReference type="EC" id="2.3.1.7"/>
    </reaction>
</comment>
<feature type="compositionally biased region" description="Basic and acidic residues" evidence="23">
    <location>
        <begin position="513"/>
        <end position="524"/>
    </location>
</feature>
<dbReference type="Gene3D" id="1.10.10.10">
    <property type="entry name" value="Winged helix-like DNA-binding domain superfamily/Winged helix DNA-binding domain"/>
    <property type="match status" value="1"/>
</dbReference>
<dbReference type="PROSITE" id="PS00439">
    <property type="entry name" value="ACYLTRANSF_C_1"/>
    <property type="match status" value="1"/>
</dbReference>
<keyword evidence="13" id="KW-0576">Peroxisome</keyword>
<dbReference type="InterPro" id="IPR032451">
    <property type="entry name" value="SMARCC_C"/>
</dbReference>
<keyword evidence="6" id="KW-0999">Mitochondrion inner membrane</keyword>
<keyword evidence="22" id="KW-0175">Coiled coil</keyword>
<feature type="domain" description="SANT" evidence="26">
    <location>
        <begin position="386"/>
        <end position="437"/>
    </location>
</feature>
<dbReference type="CDD" id="cd02336">
    <property type="entry name" value="ZZ_RSC8"/>
    <property type="match status" value="1"/>
</dbReference>
<dbReference type="Gene3D" id="3.30.559.10">
    <property type="entry name" value="Chloramphenicol acetyltransferase-like domain"/>
    <property type="match status" value="1"/>
</dbReference>
<dbReference type="EC" id="2.3.1.7" evidence="19"/>
<evidence type="ECO:0000256" key="1">
    <source>
        <dbReference type="ARBA" id="ARBA00004275"/>
    </source>
</evidence>
<dbReference type="Pfam" id="PF04433">
    <property type="entry name" value="SWIRM"/>
    <property type="match status" value="1"/>
</dbReference>
<feature type="coiled-coil region" evidence="22">
    <location>
        <begin position="593"/>
        <end position="638"/>
    </location>
</feature>
<evidence type="ECO:0000256" key="10">
    <source>
        <dbReference type="ARBA" id="ARBA00023098"/>
    </source>
</evidence>
<comment type="caution">
    <text evidence="27">The sequence shown here is derived from an EMBL/GenBank/DDBJ whole genome shotgun (WGS) entry which is preliminary data.</text>
</comment>
<dbReference type="CDD" id="cd00167">
    <property type="entry name" value="SANT"/>
    <property type="match status" value="1"/>
</dbReference>
<feature type="domain" description="SWIRM" evidence="25">
    <location>
        <begin position="126"/>
        <end position="223"/>
    </location>
</feature>
<evidence type="ECO:0000256" key="11">
    <source>
        <dbReference type="ARBA" id="ARBA00023128"/>
    </source>
</evidence>
<evidence type="ECO:0000256" key="12">
    <source>
        <dbReference type="ARBA" id="ARBA00023136"/>
    </source>
</evidence>
<keyword evidence="8" id="KW-0809">Transit peptide</keyword>
<feature type="domain" description="Myb-like" evidence="24">
    <location>
        <begin position="387"/>
        <end position="433"/>
    </location>
</feature>